<gene>
    <name evidence="1" type="ORF">bsdE14_43290</name>
</gene>
<dbReference type="Gene3D" id="3.30.2000.30">
    <property type="match status" value="1"/>
</dbReference>
<name>A0ABQ5ND69_9CLOT</name>
<organism evidence="1 2">
    <name type="scientific">Clostridium omnivorum</name>
    <dbReference type="NCBI Taxonomy" id="1604902"/>
    <lineage>
        <taxon>Bacteria</taxon>
        <taxon>Bacillati</taxon>
        <taxon>Bacillota</taxon>
        <taxon>Clostridia</taxon>
        <taxon>Eubacteriales</taxon>
        <taxon>Clostridiaceae</taxon>
        <taxon>Clostridium</taxon>
    </lineage>
</organism>
<keyword evidence="2" id="KW-1185">Reference proteome</keyword>
<dbReference type="RefSeq" id="WP_264852381.1">
    <property type="nucleotide sequence ID" value="NZ_BRXR01000002.1"/>
</dbReference>
<dbReference type="InterPro" id="IPR053745">
    <property type="entry name" value="Viral_Tail_Comp_sf"/>
</dbReference>
<comment type="caution">
    <text evidence="1">The sequence shown here is derived from an EMBL/GenBank/DDBJ whole genome shotgun (WGS) entry which is preliminary data.</text>
</comment>
<sequence>MIEVRTALSTYLKSLHSKIYFQVAPENATFPYIVYDIPNSFSDGEGGEVITLDIDGWDMNNTGDTTVIETLMQTINSLDKKVLTTDNISVVFYLENKMALIDDDKRIKRRKYTYSGRLIRR</sequence>
<accession>A0ABQ5ND69</accession>
<evidence type="ECO:0000313" key="1">
    <source>
        <dbReference type="EMBL" id="GLC32919.1"/>
    </source>
</evidence>
<dbReference type="EMBL" id="BRXR01000002">
    <property type="protein sequence ID" value="GLC32919.1"/>
    <property type="molecule type" value="Genomic_DNA"/>
</dbReference>
<reference evidence="1 2" key="1">
    <citation type="journal article" date="2024" name="Int. J. Syst. Evol. Microbiol.">
        <title>Clostridium omnivorum sp. nov., isolated from anoxic soil under the treatment of reductive soil disinfestation.</title>
        <authorList>
            <person name="Ueki A."/>
            <person name="Tonouchi A."/>
            <person name="Kaku N."/>
            <person name="Honma S."/>
            <person name="Ueki K."/>
        </authorList>
    </citation>
    <scope>NUCLEOTIDE SEQUENCE [LARGE SCALE GENOMIC DNA]</scope>
    <source>
        <strain evidence="1 2">E14</strain>
    </source>
</reference>
<dbReference type="Proteomes" id="UP001208567">
    <property type="component" value="Unassembled WGS sequence"/>
</dbReference>
<protein>
    <recommendedName>
        <fullName evidence="3">DUF3168 domain-containing protein</fullName>
    </recommendedName>
</protein>
<evidence type="ECO:0000313" key="2">
    <source>
        <dbReference type="Proteomes" id="UP001208567"/>
    </source>
</evidence>
<evidence type="ECO:0008006" key="3">
    <source>
        <dbReference type="Google" id="ProtNLM"/>
    </source>
</evidence>
<proteinExistence type="predicted"/>